<accession>A0AAN7S0R8</accession>
<evidence type="ECO:0000313" key="3">
    <source>
        <dbReference type="Proteomes" id="UP001333110"/>
    </source>
</evidence>
<comment type="caution">
    <text evidence="2">The sequence shown here is derived from an EMBL/GenBank/DDBJ whole genome shotgun (WGS) entry which is preliminary data.</text>
</comment>
<sequence>MDLGFLVNNKLDMSRQGTLPAKKANSTLVCIRGSVTRRLGDVILPLYEGRHIWSTRSSSGFASESKRCGHTGVSPVKGCEELGQAGSGKGQWSVSRERVEKTEDP</sequence>
<proteinExistence type="predicted"/>
<organism evidence="2 3">
    <name type="scientific">Mycteria americana</name>
    <name type="common">Wood stork</name>
    <dbReference type="NCBI Taxonomy" id="33587"/>
    <lineage>
        <taxon>Eukaryota</taxon>
        <taxon>Metazoa</taxon>
        <taxon>Chordata</taxon>
        <taxon>Craniata</taxon>
        <taxon>Vertebrata</taxon>
        <taxon>Euteleostomi</taxon>
        <taxon>Archelosauria</taxon>
        <taxon>Archosauria</taxon>
        <taxon>Dinosauria</taxon>
        <taxon>Saurischia</taxon>
        <taxon>Theropoda</taxon>
        <taxon>Coelurosauria</taxon>
        <taxon>Aves</taxon>
        <taxon>Neognathae</taxon>
        <taxon>Neoaves</taxon>
        <taxon>Aequornithes</taxon>
        <taxon>Ciconiiformes</taxon>
        <taxon>Ciconiidae</taxon>
        <taxon>Mycteria</taxon>
    </lineage>
</organism>
<dbReference type="Proteomes" id="UP001333110">
    <property type="component" value="Unassembled WGS sequence"/>
</dbReference>
<gene>
    <name evidence="2" type="ORF">QYF61_009636</name>
</gene>
<keyword evidence="3" id="KW-1185">Reference proteome</keyword>
<dbReference type="AlphaFoldDB" id="A0AAN7S0R8"/>
<protein>
    <submittedName>
        <fullName evidence="2">Uncharacterized protein</fullName>
    </submittedName>
</protein>
<reference evidence="2 3" key="1">
    <citation type="journal article" date="2023" name="J. Hered.">
        <title>Chromosome-level genome of the wood stork (Mycteria americana) provides insight into avian chromosome evolution.</title>
        <authorList>
            <person name="Flamio R. Jr."/>
            <person name="Ramstad K.M."/>
        </authorList>
    </citation>
    <scope>NUCLEOTIDE SEQUENCE [LARGE SCALE GENOMIC DNA]</scope>
    <source>
        <strain evidence="2">JAX WOST 10</strain>
    </source>
</reference>
<feature type="compositionally biased region" description="Basic and acidic residues" evidence="1">
    <location>
        <begin position="95"/>
        <end position="105"/>
    </location>
</feature>
<name>A0AAN7S0R8_MYCAM</name>
<feature type="region of interest" description="Disordered" evidence="1">
    <location>
        <begin position="80"/>
        <end position="105"/>
    </location>
</feature>
<dbReference type="EMBL" id="JAUNZN010000003">
    <property type="protein sequence ID" value="KAK4824045.1"/>
    <property type="molecule type" value="Genomic_DNA"/>
</dbReference>
<evidence type="ECO:0000313" key="2">
    <source>
        <dbReference type="EMBL" id="KAK4824045.1"/>
    </source>
</evidence>
<evidence type="ECO:0000256" key="1">
    <source>
        <dbReference type="SAM" id="MobiDB-lite"/>
    </source>
</evidence>